<evidence type="ECO:0000313" key="1">
    <source>
        <dbReference type="Proteomes" id="UP000790787"/>
    </source>
</evidence>
<organism evidence="1 2">
    <name type="scientific">Nicotiana tabacum</name>
    <name type="common">Common tobacco</name>
    <dbReference type="NCBI Taxonomy" id="4097"/>
    <lineage>
        <taxon>Eukaryota</taxon>
        <taxon>Viridiplantae</taxon>
        <taxon>Streptophyta</taxon>
        <taxon>Embryophyta</taxon>
        <taxon>Tracheophyta</taxon>
        <taxon>Spermatophyta</taxon>
        <taxon>Magnoliopsida</taxon>
        <taxon>eudicotyledons</taxon>
        <taxon>Gunneridae</taxon>
        <taxon>Pentapetalae</taxon>
        <taxon>asterids</taxon>
        <taxon>lamiids</taxon>
        <taxon>Solanales</taxon>
        <taxon>Solanaceae</taxon>
        <taxon>Nicotianoideae</taxon>
        <taxon>Nicotianeae</taxon>
        <taxon>Nicotiana</taxon>
    </lineage>
</organism>
<evidence type="ECO:0000313" key="2">
    <source>
        <dbReference type="RefSeq" id="XP_075092497.1"/>
    </source>
</evidence>
<dbReference type="Proteomes" id="UP000790787">
    <property type="component" value="Chromosome 18"/>
</dbReference>
<dbReference type="RefSeq" id="XP_075092497.1">
    <property type="nucleotide sequence ID" value="XM_075236396.1"/>
</dbReference>
<accession>A0AC58T5J5</accession>
<name>A0AC58T5J5_TOBAC</name>
<keyword evidence="1" id="KW-1185">Reference proteome</keyword>
<reference evidence="2" key="2">
    <citation type="submission" date="2025-08" db="UniProtKB">
        <authorList>
            <consortium name="RefSeq"/>
        </authorList>
    </citation>
    <scope>IDENTIFICATION</scope>
    <source>
        <tissue evidence="2">Leaf</tissue>
    </source>
</reference>
<reference evidence="1" key="1">
    <citation type="journal article" date="2014" name="Nat. Commun.">
        <title>The tobacco genome sequence and its comparison with those of tomato and potato.</title>
        <authorList>
            <person name="Sierro N."/>
            <person name="Battey J.N."/>
            <person name="Ouadi S."/>
            <person name="Bakaher N."/>
            <person name="Bovet L."/>
            <person name="Willig A."/>
            <person name="Goepfert S."/>
            <person name="Peitsch M.C."/>
            <person name="Ivanov N.V."/>
        </authorList>
    </citation>
    <scope>NUCLEOTIDE SEQUENCE [LARGE SCALE GENOMIC DNA]</scope>
</reference>
<protein>
    <submittedName>
        <fullName evidence="2">Uncharacterized protein LOC142172723</fullName>
    </submittedName>
</protein>
<gene>
    <name evidence="2" type="primary">LOC142172723</name>
</gene>
<sequence>MARTRTPSSARRGAGRGTTRGGGQVGAHQTRAQTSRQATPQPEVVNTGQSQATMPNRVQEQMVQDAPPSVPVDVPTVTLHADALVRLLNVLEALVPTQGGLPAPQTTSQAQAQVQLNVAAPQISPQQVVQPVANTGQSKDLKNFIDLKPPEFDATQASIEPQKFIQRCEKILSTLGLKETRGVESWWNLVQRGRRAGLSPITWSEFSAMFMDRFIPLSKRDDMRHQFEQLRQGSMTVTEYDAKFTDLASYAPFLVADEHEKVRRFVDGLEHRYRGPVVRDVRGGSYEELVDTALRYESYQERDKIERESKRARSADGFSGAPSGSKSDFNRGQSRPTQSESVVQSSRNGACFTCGQKGHIAEYCPRGYSATSHATPQPQRMFTGTQTQTQPTRADPQVARAQGRQGTQTAEGAGGPPRFFAMARQDVEASNAVVTGIITIGSYGAYALIDPGSTYSYGKDTVVDLLVLPMSDLDVIMGMDWLASCYASVDCHSKLIRFDFPGEPCLVWKGITPLTRGKIISYVKARRMINNGCLGFIATVHDTRLEDVTIDNVPVVREFANVFPEDLPGLPPTREIEFISFLGHVMSRDGIQVDPKKIKAVRDWPRPTTPTEIRSFLGLAGYYRRFVEGFSKIATPLTRLTQKGVAFQWSNECEESFQKLKVALTTAPILTLPTGAGGFTIYCDASQVGLGCVLMQNGKVVAYASRQLKNHEKNYPTHDLELAAIVKALQFEESHLAKFRDRVQNKDVKSFAIDSEGVLRRHGRLCIPMVGDVKQLILEEAHSSCYSIHPDATKMYQDLRELYWWKEQLADIYLREIVRLHGVPISIISYRGAQFTAKFWKSFQKSLGSQLPLAEFSYNNSYQLSIQMAPFEALYGRKCRSLVGWFEPGEA</sequence>
<proteinExistence type="predicted"/>